<proteinExistence type="predicted"/>
<evidence type="ECO:0000256" key="1">
    <source>
        <dbReference type="SAM" id="MobiDB-lite"/>
    </source>
</evidence>
<keyword evidence="3" id="KW-1185">Reference proteome</keyword>
<name>A0A811NXV6_9POAL</name>
<reference evidence="2" key="1">
    <citation type="submission" date="2020-10" db="EMBL/GenBank/DDBJ databases">
        <authorList>
            <person name="Han B."/>
            <person name="Lu T."/>
            <person name="Zhao Q."/>
            <person name="Huang X."/>
            <person name="Zhao Y."/>
        </authorList>
    </citation>
    <scope>NUCLEOTIDE SEQUENCE</scope>
</reference>
<dbReference type="EMBL" id="CAJGYO010000005">
    <property type="protein sequence ID" value="CAD6230154.1"/>
    <property type="molecule type" value="Genomic_DNA"/>
</dbReference>
<feature type="compositionally biased region" description="Low complexity" evidence="1">
    <location>
        <begin position="48"/>
        <end position="57"/>
    </location>
</feature>
<gene>
    <name evidence="2" type="ORF">NCGR_LOCUS20553</name>
</gene>
<sequence length="163" mass="16814">MLDLEGPSEGGWGGNRQRGRETARSTGMCDEGLLGGPSAADRRGEADGTGANTDGAGANTFSAVEQAWAAARQGRRGGGGVAEPGAKSTVDRNNGSEIQCNATYRRGSSRICNGCSAVSDRGGARCWCRREGVAAWVAVTARRGRAQMWAGEGAVIPFLPGLR</sequence>
<dbReference type="AlphaFoldDB" id="A0A811NXV6"/>
<protein>
    <submittedName>
        <fullName evidence="2">Uncharacterized protein</fullName>
    </submittedName>
</protein>
<feature type="region of interest" description="Disordered" evidence="1">
    <location>
        <begin position="70"/>
        <end position="94"/>
    </location>
</feature>
<organism evidence="2 3">
    <name type="scientific">Miscanthus lutarioriparius</name>
    <dbReference type="NCBI Taxonomy" id="422564"/>
    <lineage>
        <taxon>Eukaryota</taxon>
        <taxon>Viridiplantae</taxon>
        <taxon>Streptophyta</taxon>
        <taxon>Embryophyta</taxon>
        <taxon>Tracheophyta</taxon>
        <taxon>Spermatophyta</taxon>
        <taxon>Magnoliopsida</taxon>
        <taxon>Liliopsida</taxon>
        <taxon>Poales</taxon>
        <taxon>Poaceae</taxon>
        <taxon>PACMAD clade</taxon>
        <taxon>Panicoideae</taxon>
        <taxon>Andropogonodae</taxon>
        <taxon>Andropogoneae</taxon>
        <taxon>Saccharinae</taxon>
        <taxon>Miscanthus</taxon>
    </lineage>
</organism>
<comment type="caution">
    <text evidence="2">The sequence shown here is derived from an EMBL/GenBank/DDBJ whole genome shotgun (WGS) entry which is preliminary data.</text>
</comment>
<accession>A0A811NXV6</accession>
<evidence type="ECO:0000313" key="2">
    <source>
        <dbReference type="EMBL" id="CAD6230154.1"/>
    </source>
</evidence>
<feature type="region of interest" description="Disordered" evidence="1">
    <location>
        <begin position="1"/>
        <end position="57"/>
    </location>
</feature>
<dbReference type="Proteomes" id="UP000604825">
    <property type="component" value="Unassembled WGS sequence"/>
</dbReference>
<evidence type="ECO:0000313" key="3">
    <source>
        <dbReference type="Proteomes" id="UP000604825"/>
    </source>
</evidence>